<dbReference type="Proteomes" id="UP001141552">
    <property type="component" value="Unassembled WGS sequence"/>
</dbReference>
<organism evidence="1 2">
    <name type="scientific">Turnera subulata</name>
    <dbReference type="NCBI Taxonomy" id="218843"/>
    <lineage>
        <taxon>Eukaryota</taxon>
        <taxon>Viridiplantae</taxon>
        <taxon>Streptophyta</taxon>
        <taxon>Embryophyta</taxon>
        <taxon>Tracheophyta</taxon>
        <taxon>Spermatophyta</taxon>
        <taxon>Magnoliopsida</taxon>
        <taxon>eudicotyledons</taxon>
        <taxon>Gunneridae</taxon>
        <taxon>Pentapetalae</taxon>
        <taxon>rosids</taxon>
        <taxon>fabids</taxon>
        <taxon>Malpighiales</taxon>
        <taxon>Passifloraceae</taxon>
        <taxon>Turnera</taxon>
    </lineage>
</organism>
<comment type="caution">
    <text evidence="1">The sequence shown here is derived from an EMBL/GenBank/DDBJ whole genome shotgun (WGS) entry which is preliminary data.</text>
</comment>
<accession>A0A9Q0J920</accession>
<name>A0A9Q0J920_9ROSI</name>
<feature type="non-terminal residue" evidence="1">
    <location>
        <position position="1"/>
    </location>
</feature>
<sequence>DFLVSVLHFVNGFSCMVLGGGQFPPRPAFLHCPEAEEVVGRRRRGNNVPPPPPLGSFHGVTRHYTNLHGKLGLESVALHSEALSFAFFLASLFYYLSHHRGELPNVSFAS</sequence>
<gene>
    <name evidence="1" type="ORF">Tsubulata_007232</name>
</gene>
<dbReference type="AlphaFoldDB" id="A0A9Q0J920"/>
<proteinExistence type="predicted"/>
<protein>
    <submittedName>
        <fullName evidence="1">Uncharacterized protein</fullName>
    </submittedName>
</protein>
<keyword evidence="2" id="KW-1185">Reference proteome</keyword>
<evidence type="ECO:0000313" key="1">
    <source>
        <dbReference type="EMBL" id="KAJ4832918.1"/>
    </source>
</evidence>
<reference evidence="1" key="2">
    <citation type="journal article" date="2023" name="Plants (Basel)">
        <title>Annotation of the Turnera subulata (Passifloraceae) Draft Genome Reveals the S-Locus Evolved after the Divergence of Turneroideae from Passifloroideae in a Stepwise Manner.</title>
        <authorList>
            <person name="Henning P.M."/>
            <person name="Roalson E.H."/>
            <person name="Mir W."/>
            <person name="McCubbin A.G."/>
            <person name="Shore J.S."/>
        </authorList>
    </citation>
    <scope>NUCLEOTIDE SEQUENCE</scope>
    <source>
        <strain evidence="1">F60SS</strain>
    </source>
</reference>
<evidence type="ECO:0000313" key="2">
    <source>
        <dbReference type="Proteomes" id="UP001141552"/>
    </source>
</evidence>
<reference evidence="1" key="1">
    <citation type="submission" date="2022-02" db="EMBL/GenBank/DDBJ databases">
        <authorList>
            <person name="Henning P.M."/>
            <person name="McCubbin A.G."/>
            <person name="Shore J.S."/>
        </authorList>
    </citation>
    <scope>NUCLEOTIDE SEQUENCE</scope>
    <source>
        <strain evidence="1">F60SS</strain>
        <tissue evidence="1">Leaves</tissue>
    </source>
</reference>
<dbReference type="EMBL" id="JAKUCV010005043">
    <property type="protein sequence ID" value="KAJ4832918.1"/>
    <property type="molecule type" value="Genomic_DNA"/>
</dbReference>